<evidence type="ECO:0000313" key="11">
    <source>
        <dbReference type="EMBL" id="TNJ35150.1"/>
    </source>
</evidence>
<feature type="transmembrane region" description="Helical" evidence="10">
    <location>
        <begin position="44"/>
        <end position="63"/>
    </location>
</feature>
<comment type="subcellular location">
    <subcellularLocation>
        <location evidence="10">Cell inner membrane</location>
        <topology evidence="10">Multi-pass membrane protein</topology>
    </subcellularLocation>
</comment>
<dbReference type="InterPro" id="IPR004338">
    <property type="entry name" value="NqrB/RnfD"/>
</dbReference>
<evidence type="ECO:0000313" key="12">
    <source>
        <dbReference type="Proteomes" id="UP000305760"/>
    </source>
</evidence>
<dbReference type="OrthoDB" id="9776359at2"/>
<comment type="cofactor">
    <cofactor evidence="10">
        <name>FMN</name>
        <dbReference type="ChEBI" id="CHEBI:58210"/>
    </cofactor>
</comment>
<dbReference type="GO" id="GO:0022900">
    <property type="term" value="P:electron transport chain"/>
    <property type="evidence" value="ECO:0007669"/>
    <property type="project" value="UniProtKB-UniRule"/>
</dbReference>
<keyword evidence="5 10" id="KW-0812">Transmembrane</keyword>
<dbReference type="GO" id="GO:0005886">
    <property type="term" value="C:plasma membrane"/>
    <property type="evidence" value="ECO:0007669"/>
    <property type="project" value="UniProtKB-SubCell"/>
</dbReference>
<dbReference type="EMBL" id="SMDR01000001">
    <property type="protein sequence ID" value="TNJ35150.1"/>
    <property type="molecule type" value="Genomic_DNA"/>
</dbReference>
<comment type="caution">
    <text evidence="11">The sequence shown here is derived from an EMBL/GenBank/DDBJ whole genome shotgun (WGS) entry which is preliminary data.</text>
</comment>
<keyword evidence="10" id="KW-0997">Cell inner membrane</keyword>
<evidence type="ECO:0000256" key="7">
    <source>
        <dbReference type="ARBA" id="ARBA00022982"/>
    </source>
</evidence>
<evidence type="ECO:0000256" key="3">
    <source>
        <dbReference type="ARBA" id="ARBA00022630"/>
    </source>
</evidence>
<evidence type="ECO:0000256" key="1">
    <source>
        <dbReference type="ARBA" id="ARBA00022448"/>
    </source>
</evidence>
<proteinExistence type="inferred from homology"/>
<feature type="transmembrane region" description="Helical" evidence="10">
    <location>
        <begin position="238"/>
        <end position="257"/>
    </location>
</feature>
<evidence type="ECO:0000256" key="2">
    <source>
        <dbReference type="ARBA" id="ARBA00022553"/>
    </source>
</evidence>
<evidence type="ECO:0000256" key="4">
    <source>
        <dbReference type="ARBA" id="ARBA00022643"/>
    </source>
</evidence>
<feature type="transmembrane region" description="Helical" evidence="10">
    <location>
        <begin position="121"/>
        <end position="140"/>
    </location>
</feature>
<evidence type="ECO:0000256" key="9">
    <source>
        <dbReference type="ARBA" id="ARBA00023136"/>
    </source>
</evidence>
<keyword evidence="12" id="KW-1185">Reference proteome</keyword>
<evidence type="ECO:0000256" key="6">
    <source>
        <dbReference type="ARBA" id="ARBA00022967"/>
    </source>
</evidence>
<organism evidence="11 12">
    <name type="scientific">Arenimonas terrae</name>
    <dbReference type="NCBI Taxonomy" id="2546226"/>
    <lineage>
        <taxon>Bacteria</taxon>
        <taxon>Pseudomonadati</taxon>
        <taxon>Pseudomonadota</taxon>
        <taxon>Gammaproteobacteria</taxon>
        <taxon>Lysobacterales</taxon>
        <taxon>Lysobacteraceae</taxon>
        <taxon>Arenimonas</taxon>
    </lineage>
</organism>
<keyword evidence="9 10" id="KW-0472">Membrane</keyword>
<comment type="function">
    <text evidence="10">Part of a membrane-bound complex that couples electron transfer with translocation of ions across the membrane.</text>
</comment>
<accession>A0A5C4RVF6</accession>
<dbReference type="InterPro" id="IPR011303">
    <property type="entry name" value="RnfD_bac"/>
</dbReference>
<dbReference type="EC" id="7.-.-.-" evidence="10"/>
<protein>
    <recommendedName>
        <fullName evidence="10">Ion-translocating oxidoreductase complex subunit D</fullName>
        <ecNumber evidence="10">7.-.-.-</ecNumber>
    </recommendedName>
    <alternativeName>
        <fullName evidence="10">Rnf electron transport complex subunit D</fullName>
    </alternativeName>
</protein>
<keyword evidence="4 10" id="KW-0288">FMN</keyword>
<dbReference type="GO" id="GO:0055085">
    <property type="term" value="P:transmembrane transport"/>
    <property type="evidence" value="ECO:0007669"/>
    <property type="project" value="InterPro"/>
</dbReference>
<dbReference type="PANTHER" id="PTHR30578">
    <property type="entry name" value="ELECTRON TRANSPORT COMPLEX PROTEIN RNFD"/>
    <property type="match status" value="1"/>
</dbReference>
<dbReference type="HAMAP" id="MF_00462">
    <property type="entry name" value="RsxD_RnfD"/>
    <property type="match status" value="1"/>
</dbReference>
<dbReference type="RefSeq" id="WP_139446313.1">
    <property type="nucleotide sequence ID" value="NZ_SMDR01000001.1"/>
</dbReference>
<feature type="transmembrane region" description="Helical" evidence="10">
    <location>
        <begin position="70"/>
        <end position="88"/>
    </location>
</feature>
<feature type="transmembrane region" description="Helical" evidence="10">
    <location>
        <begin position="263"/>
        <end position="282"/>
    </location>
</feature>
<evidence type="ECO:0000256" key="8">
    <source>
        <dbReference type="ARBA" id="ARBA00022989"/>
    </source>
</evidence>
<dbReference type="AlphaFoldDB" id="A0A5C4RVF6"/>
<comment type="caution">
    <text evidence="10">Lacks conserved residue(s) required for the propagation of feature annotation.</text>
</comment>
<keyword evidence="8 10" id="KW-1133">Transmembrane helix</keyword>
<keyword evidence="10" id="KW-1003">Cell membrane</keyword>
<keyword evidence="7 10" id="KW-0249">Electron transport</keyword>
<feature type="transmembrane region" description="Helical" evidence="10">
    <location>
        <begin position="294"/>
        <end position="312"/>
    </location>
</feature>
<dbReference type="Pfam" id="PF03116">
    <property type="entry name" value="NQR2_RnfD_RnfE"/>
    <property type="match status" value="1"/>
</dbReference>
<reference evidence="11 12" key="1">
    <citation type="submission" date="2019-03" db="EMBL/GenBank/DDBJ databases">
        <title>Arenimonas daejeonensis sp. nov., isolated from compost.</title>
        <authorList>
            <person name="Jeon C.O."/>
        </authorList>
    </citation>
    <scope>NUCLEOTIDE SEQUENCE [LARGE SCALE GENOMIC DNA]</scope>
    <source>
        <strain evidence="11 12">R29</strain>
    </source>
</reference>
<keyword evidence="1 10" id="KW-0813">Transport</keyword>
<comment type="similarity">
    <text evidence="10">Belongs to the NqrB/RnfD family.</text>
</comment>
<evidence type="ECO:0000256" key="10">
    <source>
        <dbReference type="HAMAP-Rule" id="MF_00462"/>
    </source>
</evidence>
<gene>
    <name evidence="10" type="primary">rnfD</name>
    <name evidence="11" type="ORF">E1B00_05145</name>
</gene>
<comment type="subunit">
    <text evidence="10">The complex is composed of six subunits: RnfA, RnfB, RnfC, RnfD, RnfE and RnfG.</text>
</comment>
<feature type="modified residue" description="FMN phosphoryl threonine" evidence="10">
    <location>
        <position position="183"/>
    </location>
</feature>
<name>A0A5C4RVF6_9GAMM</name>
<keyword evidence="6 10" id="KW-1278">Translocase</keyword>
<sequence>MKTFATASAPHLPPRRSVRTVMGLVLLALAPGVAAHGWFFGPGIAIQILLAAAFALAFEAAMLRARGKPLRPFLTDLSAPLTAVLFALCVPPLAPWWIAAIGMAAAIVLAKQLFGGLGHNLFNPAMVGVAVVLLCFPREFTQWLPPAGLDPEVGMPGVGDSLRAVFTGELPPPWRWDMLAQATPLDTVRTLAGQGATLAEIRHDPLFGDFGGRGWEWIANFFALGGLFLLWKRVIPWQVPVATLGTVILLTLPFWLYDPDLHPFPLQHVFSGALVLGAFFIATDPVSGCTTPRGRLLFGVGVAVLTLLIRRWGAFPDGVAFAVLLMNCAAPWIDLHTRPRIYGEAGR</sequence>
<dbReference type="NCBIfam" id="TIGR01946">
    <property type="entry name" value="rnfD"/>
    <property type="match status" value="1"/>
</dbReference>
<dbReference type="PANTHER" id="PTHR30578:SF0">
    <property type="entry name" value="ION-TRANSLOCATING OXIDOREDUCTASE COMPLEX SUBUNIT D"/>
    <property type="match status" value="1"/>
</dbReference>
<dbReference type="Proteomes" id="UP000305760">
    <property type="component" value="Unassembled WGS sequence"/>
</dbReference>
<keyword evidence="2 10" id="KW-0597">Phosphoprotein</keyword>
<keyword evidence="3 10" id="KW-0285">Flavoprotein</keyword>
<evidence type="ECO:0000256" key="5">
    <source>
        <dbReference type="ARBA" id="ARBA00022692"/>
    </source>
</evidence>